<dbReference type="InterPro" id="IPR028973">
    <property type="entry name" value="PhnB-like"/>
</dbReference>
<dbReference type="CDD" id="cd06588">
    <property type="entry name" value="PhnB_like"/>
    <property type="match status" value="1"/>
</dbReference>
<sequence length="161" mass="18226">MPFERITTCLWFQDQAEEAANYYVTTFAPYSKVNTTQRNTLPGQETERVMAVEFELQGRTFVALNGGAVPWQFNEAISMVVNCKDQAEVDYYWEKLSKNGDASRQQSGWLADKYGISWQIVPAAFKEMMCSGDKAGVGRLTAAMMKMKKFDIAELEKAFKG</sequence>
<protein>
    <recommendedName>
        <fullName evidence="1">PhnB-like domain-containing protein</fullName>
    </recommendedName>
</protein>
<name>A0A2H3G0I0_GIBZA</name>
<dbReference type="InterPro" id="IPR009725">
    <property type="entry name" value="3_dmu_93_MTrfase"/>
</dbReference>
<dbReference type="SUPFAM" id="SSF54593">
    <property type="entry name" value="Glyoxalase/Bleomycin resistance protein/Dihydroxybiphenyl dioxygenase"/>
    <property type="match status" value="1"/>
</dbReference>
<dbReference type="EMBL" id="CAJPIJ010000163">
    <property type="protein sequence ID" value="CAG1999000.1"/>
    <property type="molecule type" value="Genomic_DNA"/>
</dbReference>
<dbReference type="PANTHER" id="PTHR33990">
    <property type="entry name" value="PROTEIN YJDN-RELATED"/>
    <property type="match status" value="1"/>
</dbReference>
<feature type="domain" description="PhnB-like" evidence="1">
    <location>
        <begin position="5"/>
        <end position="121"/>
    </location>
</feature>
<dbReference type="AlphaFoldDB" id="A0A2H3G0I0"/>
<dbReference type="OMA" id="EESQCGW"/>
<dbReference type="EMBL" id="CAAKMV010000033">
    <property type="protein sequence ID" value="VIO52472.1"/>
    <property type="molecule type" value="Genomic_DNA"/>
</dbReference>
<dbReference type="PANTHER" id="PTHR33990:SF2">
    <property type="entry name" value="PHNB-LIKE DOMAIN-CONTAINING PROTEIN"/>
    <property type="match status" value="1"/>
</dbReference>
<evidence type="ECO:0000313" key="4">
    <source>
        <dbReference type="Proteomes" id="UP000746612"/>
    </source>
</evidence>
<evidence type="ECO:0000259" key="1">
    <source>
        <dbReference type="Pfam" id="PF06983"/>
    </source>
</evidence>
<reference evidence="2" key="2">
    <citation type="submission" date="2021-03" db="EMBL/GenBank/DDBJ databases">
        <authorList>
            <person name="Alouane T."/>
            <person name="Langin T."/>
            <person name="Bonhomme L."/>
        </authorList>
    </citation>
    <scope>NUCLEOTIDE SEQUENCE</scope>
    <source>
        <strain evidence="2">MDC_Fg202</strain>
    </source>
</reference>
<organism evidence="2 4">
    <name type="scientific">Gibberella zeae</name>
    <name type="common">Wheat head blight fungus</name>
    <name type="synonym">Fusarium graminearum</name>
    <dbReference type="NCBI Taxonomy" id="5518"/>
    <lineage>
        <taxon>Eukaryota</taxon>
        <taxon>Fungi</taxon>
        <taxon>Dikarya</taxon>
        <taxon>Ascomycota</taxon>
        <taxon>Pezizomycotina</taxon>
        <taxon>Sordariomycetes</taxon>
        <taxon>Hypocreomycetidae</taxon>
        <taxon>Hypocreales</taxon>
        <taxon>Nectriaceae</taxon>
        <taxon>Fusarium</taxon>
    </lineage>
</organism>
<evidence type="ECO:0000313" key="3">
    <source>
        <dbReference type="EMBL" id="VIO52472.1"/>
    </source>
</evidence>
<proteinExistence type="predicted"/>
<accession>A0A2H3G0I0</accession>
<reference evidence="3" key="1">
    <citation type="submission" date="2019-04" db="EMBL/GenBank/DDBJ databases">
        <authorList>
            <person name="Melise S."/>
            <person name="Noan J."/>
            <person name="Okalmin O."/>
        </authorList>
    </citation>
    <scope>NUCLEOTIDE SEQUENCE</scope>
    <source>
        <strain evidence="3">FN9</strain>
    </source>
</reference>
<evidence type="ECO:0000313" key="2">
    <source>
        <dbReference type="EMBL" id="CAG1999000.1"/>
    </source>
</evidence>
<dbReference type="Proteomes" id="UP000746612">
    <property type="component" value="Unassembled WGS sequence"/>
</dbReference>
<dbReference type="Gene3D" id="3.10.180.10">
    <property type="entry name" value="2,3-Dihydroxybiphenyl 1,2-Dioxygenase, domain 1"/>
    <property type="match status" value="1"/>
</dbReference>
<dbReference type="InterPro" id="IPR029068">
    <property type="entry name" value="Glyas_Bleomycin-R_OHBP_Dase"/>
</dbReference>
<dbReference type="Pfam" id="PF06983">
    <property type="entry name" value="3-dmu-9_3-mt"/>
    <property type="match status" value="1"/>
</dbReference>
<dbReference type="PIRSF" id="PIRSF021700">
    <property type="entry name" value="3_dmu_93_MTrfase"/>
    <property type="match status" value="1"/>
</dbReference>
<gene>
    <name evidence="3" type="ORF">FUG_LOCUS34925</name>
    <name evidence="2" type="ORF">MDCFG202_LOCUS449314</name>
</gene>
<dbReference type="OrthoDB" id="10255422at2759"/>